<proteinExistence type="inferred from homology"/>
<dbReference type="PROSITE" id="PS50880">
    <property type="entry name" value="TOPRIM"/>
    <property type="match status" value="1"/>
</dbReference>
<keyword evidence="1" id="KW-0479">Metal-binding</keyword>
<dbReference type="EMBL" id="VSSQ01000150">
    <property type="protein sequence ID" value="MPL81496.1"/>
    <property type="molecule type" value="Genomic_DNA"/>
</dbReference>
<name>A0A644UR07_9ZZZZ</name>
<dbReference type="Pfam" id="PF13662">
    <property type="entry name" value="Toprim_4"/>
    <property type="match status" value="1"/>
</dbReference>
<dbReference type="CDD" id="cd01025">
    <property type="entry name" value="TOPRIM_recR"/>
    <property type="match status" value="1"/>
</dbReference>
<dbReference type="PANTHER" id="PTHR30446:SF0">
    <property type="entry name" value="RECOMBINATION PROTEIN RECR"/>
    <property type="match status" value="1"/>
</dbReference>
<dbReference type="InterPro" id="IPR000093">
    <property type="entry name" value="DNA_Rcmb_RecR"/>
</dbReference>
<dbReference type="Pfam" id="PF02132">
    <property type="entry name" value="RecR_ZnF"/>
    <property type="match status" value="1"/>
</dbReference>
<dbReference type="InterPro" id="IPR006171">
    <property type="entry name" value="TOPRIM_dom"/>
</dbReference>
<keyword evidence="3" id="KW-0863">Zinc-finger</keyword>
<dbReference type="AlphaFoldDB" id="A0A644UR07"/>
<organism evidence="8">
    <name type="scientific">bioreactor metagenome</name>
    <dbReference type="NCBI Taxonomy" id="1076179"/>
    <lineage>
        <taxon>unclassified sequences</taxon>
        <taxon>metagenomes</taxon>
        <taxon>ecological metagenomes</taxon>
    </lineage>
</organism>
<dbReference type="Pfam" id="PF21176">
    <property type="entry name" value="RecR_HhH"/>
    <property type="match status" value="1"/>
</dbReference>
<dbReference type="InterPro" id="IPR015967">
    <property type="entry name" value="Rcmb_RecR_Znf"/>
</dbReference>
<comment type="caution">
    <text evidence="8">The sequence shown here is derived from an EMBL/GenBank/DDBJ whole genome shotgun (WGS) entry which is preliminary data.</text>
</comment>
<dbReference type="NCBIfam" id="TIGR00615">
    <property type="entry name" value="recR"/>
    <property type="match status" value="1"/>
</dbReference>
<dbReference type="SUPFAM" id="SSF111304">
    <property type="entry name" value="Recombination protein RecR"/>
    <property type="match status" value="1"/>
</dbReference>
<evidence type="ECO:0000256" key="4">
    <source>
        <dbReference type="ARBA" id="ARBA00022833"/>
    </source>
</evidence>
<dbReference type="Pfam" id="PF21175">
    <property type="entry name" value="RecR_C"/>
    <property type="match status" value="1"/>
</dbReference>
<sequence length="206" mass="22942">MEYPSTLVENAVNELSRLPGVGKRSALRFALYLLKQPNQTTENLCNSLSKMKAEIKYCKICHSLSDTEICSICSHPKRNHNQICVVENIRDILAIENTNQYRGVYHVLGGVISPIEGIGIGDLTLNQLIDRVKEKEIEEIILALPTTMEGDTTGFYINKLLQGCNIKITTIARGVAIGDNIEFADEITLGRSILNRMPFNQVHNNG</sequence>
<evidence type="ECO:0000313" key="8">
    <source>
        <dbReference type="EMBL" id="MPL81496.1"/>
    </source>
</evidence>
<evidence type="ECO:0000256" key="3">
    <source>
        <dbReference type="ARBA" id="ARBA00022771"/>
    </source>
</evidence>
<dbReference type="Gene3D" id="1.10.8.420">
    <property type="entry name" value="RecR Domain 1"/>
    <property type="match status" value="1"/>
</dbReference>
<dbReference type="GO" id="GO:0008270">
    <property type="term" value="F:zinc ion binding"/>
    <property type="evidence" value="ECO:0007669"/>
    <property type="project" value="UniProtKB-KW"/>
</dbReference>
<dbReference type="GO" id="GO:0006281">
    <property type="term" value="P:DNA repair"/>
    <property type="evidence" value="ECO:0007669"/>
    <property type="project" value="UniProtKB-KW"/>
</dbReference>
<evidence type="ECO:0000256" key="5">
    <source>
        <dbReference type="ARBA" id="ARBA00023172"/>
    </source>
</evidence>
<evidence type="ECO:0000259" key="7">
    <source>
        <dbReference type="PROSITE" id="PS50880"/>
    </source>
</evidence>
<dbReference type="GO" id="GO:0006310">
    <property type="term" value="P:DNA recombination"/>
    <property type="evidence" value="ECO:0007669"/>
    <property type="project" value="UniProtKB-KW"/>
</dbReference>
<reference evidence="8" key="1">
    <citation type="submission" date="2019-08" db="EMBL/GenBank/DDBJ databases">
        <authorList>
            <person name="Kucharzyk K."/>
            <person name="Murdoch R.W."/>
            <person name="Higgins S."/>
            <person name="Loffler F."/>
        </authorList>
    </citation>
    <scope>NUCLEOTIDE SEQUENCE</scope>
</reference>
<keyword evidence="5" id="KW-0233">DNA recombination</keyword>
<dbReference type="InterPro" id="IPR023627">
    <property type="entry name" value="Rcmb_RecR"/>
</dbReference>
<dbReference type="Gene3D" id="3.40.1360.10">
    <property type="match status" value="1"/>
</dbReference>
<keyword evidence="2" id="KW-0227">DNA damage</keyword>
<dbReference type="Gene3D" id="3.30.60.80">
    <property type="match status" value="1"/>
</dbReference>
<keyword evidence="6" id="KW-0234">DNA repair</keyword>
<evidence type="ECO:0000256" key="1">
    <source>
        <dbReference type="ARBA" id="ARBA00022723"/>
    </source>
</evidence>
<evidence type="ECO:0000256" key="6">
    <source>
        <dbReference type="ARBA" id="ARBA00023204"/>
    </source>
</evidence>
<protein>
    <submittedName>
        <fullName evidence="8">Recombination protein RecR</fullName>
    </submittedName>
</protein>
<feature type="domain" description="Toprim" evidence="7">
    <location>
        <begin position="81"/>
        <end position="176"/>
    </location>
</feature>
<dbReference type="InterPro" id="IPR034137">
    <property type="entry name" value="TOPRIM_RecR"/>
</dbReference>
<dbReference type="HAMAP" id="MF_00017">
    <property type="entry name" value="RecR"/>
    <property type="match status" value="1"/>
</dbReference>
<dbReference type="PANTHER" id="PTHR30446">
    <property type="entry name" value="RECOMBINATION PROTEIN RECR"/>
    <property type="match status" value="1"/>
</dbReference>
<dbReference type="PROSITE" id="PS01300">
    <property type="entry name" value="RECR"/>
    <property type="match status" value="1"/>
</dbReference>
<dbReference type="SMART" id="SM00493">
    <property type="entry name" value="TOPRIM"/>
    <property type="match status" value="1"/>
</dbReference>
<evidence type="ECO:0000256" key="2">
    <source>
        <dbReference type="ARBA" id="ARBA00022763"/>
    </source>
</evidence>
<dbReference type="GO" id="GO:0003677">
    <property type="term" value="F:DNA binding"/>
    <property type="evidence" value="ECO:0007669"/>
    <property type="project" value="InterPro"/>
</dbReference>
<keyword evidence="4" id="KW-0862">Zinc</keyword>
<gene>
    <name evidence="8" type="primary">recR_10</name>
    <name evidence="8" type="ORF">SDC9_27416</name>
</gene>
<accession>A0A644UR07</accession>